<name>A0ABD6EBL9_9BILA</name>
<evidence type="ECO:0000313" key="4">
    <source>
        <dbReference type="Proteomes" id="UP001608902"/>
    </source>
</evidence>
<dbReference type="Pfam" id="PF03399">
    <property type="entry name" value="SAC3_GANP"/>
    <property type="match status" value="1"/>
</dbReference>
<comment type="caution">
    <text evidence="3">The sequence shown here is derived from an EMBL/GenBank/DDBJ whole genome shotgun (WGS) entry which is preliminary data.</text>
</comment>
<feature type="domain" description="PCI" evidence="2">
    <location>
        <begin position="508"/>
        <end position="668"/>
    </location>
</feature>
<dbReference type="InterPro" id="IPR005062">
    <property type="entry name" value="SAC3/GANP/THP3_conserved"/>
</dbReference>
<evidence type="ECO:0000256" key="1">
    <source>
        <dbReference type="SAM" id="MobiDB-lite"/>
    </source>
</evidence>
<dbReference type="InterPro" id="IPR045107">
    <property type="entry name" value="SAC3/GANP/THP3"/>
</dbReference>
<dbReference type="EMBL" id="JBGFUD010001648">
    <property type="protein sequence ID" value="MFH4976576.1"/>
    <property type="molecule type" value="Genomic_DNA"/>
</dbReference>
<organism evidence="3 4">
    <name type="scientific">Gnathostoma spinigerum</name>
    <dbReference type="NCBI Taxonomy" id="75299"/>
    <lineage>
        <taxon>Eukaryota</taxon>
        <taxon>Metazoa</taxon>
        <taxon>Ecdysozoa</taxon>
        <taxon>Nematoda</taxon>
        <taxon>Chromadorea</taxon>
        <taxon>Rhabditida</taxon>
        <taxon>Spirurina</taxon>
        <taxon>Gnathostomatomorpha</taxon>
        <taxon>Gnathostomatoidea</taxon>
        <taxon>Gnathostomatidae</taxon>
        <taxon>Gnathostoma</taxon>
    </lineage>
</organism>
<evidence type="ECO:0000313" key="3">
    <source>
        <dbReference type="EMBL" id="MFH4976576.1"/>
    </source>
</evidence>
<feature type="compositionally biased region" description="Basic and acidic residues" evidence="1">
    <location>
        <begin position="380"/>
        <end position="398"/>
    </location>
</feature>
<dbReference type="AlphaFoldDB" id="A0ABD6EBL9"/>
<protein>
    <recommendedName>
        <fullName evidence="2">PCI domain-containing protein</fullName>
    </recommendedName>
</protein>
<feature type="compositionally biased region" description="Low complexity" evidence="1">
    <location>
        <begin position="60"/>
        <end position="72"/>
    </location>
</feature>
<feature type="compositionally biased region" description="Polar residues" evidence="1">
    <location>
        <begin position="1"/>
        <end position="18"/>
    </location>
</feature>
<dbReference type="Proteomes" id="UP001608902">
    <property type="component" value="Unassembled WGS sequence"/>
</dbReference>
<dbReference type="PANTHER" id="PTHR12436">
    <property type="entry name" value="80 KDA MCM3-ASSOCIATED PROTEIN"/>
    <property type="match status" value="1"/>
</dbReference>
<dbReference type="Gene3D" id="1.25.40.990">
    <property type="match status" value="1"/>
</dbReference>
<feature type="region of interest" description="Disordered" evidence="1">
    <location>
        <begin position="1"/>
        <end position="78"/>
    </location>
</feature>
<dbReference type="InterPro" id="IPR000717">
    <property type="entry name" value="PCI_dom"/>
</dbReference>
<dbReference type="PANTHER" id="PTHR12436:SF4">
    <property type="entry name" value="LEUKOCYTE RECEPTOR CLUSTER MEMBER 8"/>
    <property type="match status" value="1"/>
</dbReference>
<feature type="compositionally biased region" description="Basic residues" evidence="1">
    <location>
        <begin position="360"/>
        <end position="370"/>
    </location>
</feature>
<feature type="compositionally biased region" description="Basic residues" evidence="1">
    <location>
        <begin position="296"/>
        <end position="305"/>
    </location>
</feature>
<evidence type="ECO:0000259" key="2">
    <source>
        <dbReference type="PROSITE" id="PS50250"/>
    </source>
</evidence>
<sequence length="668" mass="75598">MSTATSSPNSPDSQNRSASDYRGATVSGLSTIPMPGTTPTSSAVNPAWAKAQEALKKVTPSASSSSGPPQSSFYPQNPSFSDVQTTMMHYYPWMARCMQQPFISNRLPAMNPPSFFNLPPSAAYYAAPPPPNNCPVPPRPPMVRAPPVNSVNSPMNKPMDVPYRQRAPNVTRQPFFSPASPIRFNITRPLSAKVQTPSPNTTNAFQNKSFPDDVRRYVERAYMALENKEDRPKLESYLEKKLNPLLMSGAFKAVNWDKEPLPSEVNFELKTEWTPANQLRKANEVANSSWSSPKKGMGKSSRKWRSPSPRVNAFDERRYSPSTPRRKKRHGSPTIRLCSPSSSDSDTQVSKVSKKDVTSKKKKKKKRMKHEKWTVNGQSEQRKADRARRFAQDGENVRRQRQIEIRRKLEVGLEKPEVSGVVIGTCSEVEKSYFRLTSAPDPSTVRPLKVLERALKLVQSKYSVSKDYCYANDQLRSIRQDLMIQCIRTAFTVRVYETHARIALEKCDREEFNQCQSQLKLLYKEVIDCPNQYEFMAYRLLYYIAVANTIDQTTLLSELTAAARENECIKFALSVREAWALGNYVRLFRLYRRAPRMASYVMDLFIERERKCAVCAFIKAYRPSISVSVLAELIGLSEEKATEWLAAIGIKIQASGLIDCRSQSNVLG</sequence>
<feature type="region of interest" description="Disordered" evidence="1">
    <location>
        <begin position="278"/>
        <end position="398"/>
    </location>
</feature>
<keyword evidence="4" id="KW-1185">Reference proteome</keyword>
<feature type="compositionally biased region" description="Low complexity" evidence="1">
    <location>
        <begin position="341"/>
        <end position="351"/>
    </location>
</feature>
<accession>A0ABD6EBL9</accession>
<reference evidence="3 4" key="1">
    <citation type="submission" date="2024-08" db="EMBL/GenBank/DDBJ databases">
        <title>Gnathostoma spinigerum genome.</title>
        <authorList>
            <person name="Gonzalez-Bertolin B."/>
            <person name="Monzon S."/>
            <person name="Zaballos A."/>
            <person name="Jimenez P."/>
            <person name="Dekumyoy P."/>
            <person name="Varona S."/>
            <person name="Cuesta I."/>
            <person name="Sumanam S."/>
            <person name="Adisakwattana P."/>
            <person name="Gasser R.B."/>
            <person name="Hernandez-Gonzalez A."/>
            <person name="Young N.D."/>
            <person name="Perteguer M.J."/>
        </authorList>
    </citation>
    <scope>NUCLEOTIDE SEQUENCE [LARGE SCALE GENOMIC DNA]</scope>
    <source>
        <strain evidence="3">AL3</strain>
        <tissue evidence="3">Liver</tissue>
    </source>
</reference>
<dbReference type="PROSITE" id="PS50250">
    <property type="entry name" value="PCI"/>
    <property type="match status" value="1"/>
</dbReference>
<proteinExistence type="predicted"/>
<gene>
    <name evidence="3" type="ORF">AB6A40_003285</name>
</gene>